<gene>
    <name evidence="2" type="ORF">CHYS00102_LOCUS15091</name>
</gene>
<sequence length="127" mass="13429">MIGTTLNLLRYRAIQKTRPAVGAFKSLPTFSSSCFSSSHDDAPMAAADNVNQIYPEEISPYALGKHRSNALDLISKIPIIEVDGSVAVCDGGGGALGHPAEYITLAHGQIGVCKYCGLKFKSKGGHH</sequence>
<name>A0A7S1BJP3_9STRA</name>
<organism evidence="2">
    <name type="scientific">Corethron hystrix</name>
    <dbReference type="NCBI Taxonomy" id="216773"/>
    <lineage>
        <taxon>Eukaryota</taxon>
        <taxon>Sar</taxon>
        <taxon>Stramenopiles</taxon>
        <taxon>Ochrophyta</taxon>
        <taxon>Bacillariophyta</taxon>
        <taxon>Coscinodiscophyceae</taxon>
        <taxon>Corethrophycidae</taxon>
        <taxon>Corethrales</taxon>
        <taxon>Corethraceae</taxon>
        <taxon>Corethron</taxon>
    </lineage>
</organism>
<evidence type="ECO:0000313" key="2">
    <source>
        <dbReference type="EMBL" id="CAD8887893.1"/>
    </source>
</evidence>
<dbReference type="InterPro" id="IPR019401">
    <property type="entry name" value="Znf_CHCC"/>
</dbReference>
<evidence type="ECO:0000259" key="1">
    <source>
        <dbReference type="Pfam" id="PF10276"/>
    </source>
</evidence>
<proteinExistence type="predicted"/>
<dbReference type="GO" id="GO:0006120">
    <property type="term" value="P:mitochondrial electron transport, NADH to ubiquinone"/>
    <property type="evidence" value="ECO:0007669"/>
    <property type="project" value="TreeGrafter"/>
</dbReference>
<dbReference type="AlphaFoldDB" id="A0A7S1BJP3"/>
<dbReference type="PANTHER" id="PTHR13156:SF0">
    <property type="entry name" value="NADH DEHYDROGENASE [UBIQUINONE] IRON-SULFUR PROTEIN 6, MITOCHONDRIAL"/>
    <property type="match status" value="1"/>
</dbReference>
<accession>A0A7S1BJP3</accession>
<feature type="domain" description="Zinc finger CHCC-type" evidence="1">
    <location>
        <begin position="85"/>
        <end position="120"/>
    </location>
</feature>
<dbReference type="EMBL" id="HBFR01020966">
    <property type="protein sequence ID" value="CAD8887893.1"/>
    <property type="molecule type" value="Transcribed_RNA"/>
</dbReference>
<protein>
    <recommendedName>
        <fullName evidence="1">Zinc finger CHCC-type domain-containing protein</fullName>
    </recommendedName>
</protein>
<dbReference type="Pfam" id="PF10276">
    <property type="entry name" value="zf-CHCC"/>
    <property type="match status" value="1"/>
</dbReference>
<dbReference type="PANTHER" id="PTHR13156">
    <property type="entry name" value="NADH-UBIQUINONE OXIDOREDUCTASE 13 KD-A SUBUNIT"/>
    <property type="match status" value="1"/>
</dbReference>
<dbReference type="Gene3D" id="2.60.260.40">
    <property type="entry name" value="q5lls5 like domains"/>
    <property type="match status" value="1"/>
</dbReference>
<reference evidence="2" key="1">
    <citation type="submission" date="2021-01" db="EMBL/GenBank/DDBJ databases">
        <authorList>
            <person name="Corre E."/>
            <person name="Pelletier E."/>
            <person name="Niang G."/>
            <person name="Scheremetjew M."/>
            <person name="Finn R."/>
            <person name="Kale V."/>
            <person name="Holt S."/>
            <person name="Cochrane G."/>
            <person name="Meng A."/>
            <person name="Brown T."/>
            <person name="Cohen L."/>
        </authorList>
    </citation>
    <scope>NUCLEOTIDE SEQUENCE</scope>
    <source>
        <strain evidence="2">308</strain>
    </source>
</reference>
<dbReference type="GO" id="GO:0005739">
    <property type="term" value="C:mitochondrion"/>
    <property type="evidence" value="ECO:0007669"/>
    <property type="project" value="GOC"/>
</dbReference>